<keyword evidence="8 10" id="KW-0479">Metal-binding</keyword>
<feature type="binding site" evidence="10 14">
    <location>
        <position position="7"/>
    </location>
    <ligand>
        <name>substrate</name>
    </ligand>
</feature>
<dbReference type="PROSITE" id="PS01085">
    <property type="entry name" value="RIBUL_P_3_EPIMER_1"/>
    <property type="match status" value="1"/>
</dbReference>
<dbReference type="Proteomes" id="UP000002207">
    <property type="component" value="Chromosome"/>
</dbReference>
<comment type="similarity">
    <text evidence="6 10 11">Belongs to the ribulose-phosphate 3-epimerase family.</text>
</comment>
<dbReference type="AlphaFoldDB" id="C1F232"/>
<evidence type="ECO:0000256" key="5">
    <source>
        <dbReference type="ARBA" id="ARBA00001954"/>
    </source>
</evidence>
<dbReference type="FunCoup" id="C1F232">
    <property type="interactions" value="542"/>
</dbReference>
<dbReference type="FunFam" id="3.20.20.70:FF:000004">
    <property type="entry name" value="Ribulose-phosphate 3-epimerase"/>
    <property type="match status" value="1"/>
</dbReference>
<dbReference type="InParanoid" id="C1F232"/>
<keyword evidence="13" id="KW-0464">Manganese</keyword>
<dbReference type="InterPro" id="IPR013785">
    <property type="entry name" value="Aldolase_TIM"/>
</dbReference>
<keyword evidence="13" id="KW-0170">Cobalt</keyword>
<sequence>MIELLPSILASDFARLADEVHAAEAGGGTVIHVDVMDGHFVPNLTLGPPLVKSLRKHTKLPFDVHMMVERPDDFVAAFAEAGANWMSVHYEACPHLHRSLSLIREHGMEPGVVINPATPVEVILPVLPMVHHVLVMSVNPGFGGQKFIPFSLDKIRRLKELRQELGLTFRIEVDGGVDAETIASVVTAGADLLVAGSAVFGGGHAEQQARLLLELARKAAAAA</sequence>
<comment type="cofactor">
    <cofactor evidence="2">
        <name>Mn(2+)</name>
        <dbReference type="ChEBI" id="CHEBI:29035"/>
    </cofactor>
</comment>
<feature type="binding site" evidence="10 14">
    <location>
        <position position="65"/>
    </location>
    <ligand>
        <name>substrate</name>
    </ligand>
</feature>
<dbReference type="KEGG" id="aca:ACP_2585"/>
<dbReference type="EMBL" id="CP001472">
    <property type="protein sequence ID" value="ACO32734.1"/>
    <property type="molecule type" value="Genomic_DNA"/>
</dbReference>
<comment type="cofactor">
    <cofactor evidence="5">
        <name>Fe(2+)</name>
        <dbReference type="ChEBI" id="CHEBI:29033"/>
    </cofactor>
</comment>
<comment type="catalytic activity">
    <reaction evidence="1 10 11">
        <text>D-ribulose 5-phosphate = D-xylulose 5-phosphate</text>
        <dbReference type="Rhea" id="RHEA:13677"/>
        <dbReference type="ChEBI" id="CHEBI:57737"/>
        <dbReference type="ChEBI" id="CHEBI:58121"/>
        <dbReference type="EC" id="5.1.3.1"/>
    </reaction>
</comment>
<dbReference type="SUPFAM" id="SSF51366">
    <property type="entry name" value="Ribulose-phoshate binding barrel"/>
    <property type="match status" value="1"/>
</dbReference>
<comment type="cofactor">
    <cofactor evidence="4">
        <name>Zn(2+)</name>
        <dbReference type="ChEBI" id="CHEBI:29105"/>
    </cofactor>
</comment>
<comment type="cofactor">
    <cofactor evidence="10 13">
        <name>a divalent metal cation</name>
        <dbReference type="ChEBI" id="CHEBI:60240"/>
    </cofactor>
    <text evidence="10 13">Binds 1 divalent metal cation per subunit.</text>
</comment>
<comment type="cofactor">
    <cofactor evidence="3">
        <name>Co(2+)</name>
        <dbReference type="ChEBI" id="CHEBI:48828"/>
    </cofactor>
</comment>
<evidence type="ECO:0000256" key="10">
    <source>
        <dbReference type="HAMAP-Rule" id="MF_02227"/>
    </source>
</evidence>
<feature type="binding site" evidence="10 13">
    <location>
        <position position="32"/>
    </location>
    <ligand>
        <name>a divalent metal cation</name>
        <dbReference type="ChEBI" id="CHEBI:60240"/>
    </ligand>
</feature>
<dbReference type="InterPro" id="IPR000056">
    <property type="entry name" value="Ribul_P_3_epim-like"/>
</dbReference>
<dbReference type="eggNOG" id="COG0036">
    <property type="taxonomic scope" value="Bacteria"/>
</dbReference>
<comment type="function">
    <text evidence="10">Catalyzes the reversible epimerization of D-ribulose 5-phosphate to D-xylulose 5-phosphate.</text>
</comment>
<dbReference type="NCBIfam" id="NF004076">
    <property type="entry name" value="PRK05581.1-4"/>
    <property type="match status" value="1"/>
</dbReference>
<gene>
    <name evidence="10 15" type="primary">rpe</name>
    <name evidence="15" type="ordered locus">ACP_2585</name>
</gene>
<evidence type="ECO:0000256" key="11">
    <source>
        <dbReference type="PIRNR" id="PIRNR001461"/>
    </source>
</evidence>
<evidence type="ECO:0000256" key="12">
    <source>
        <dbReference type="PIRSR" id="PIRSR001461-1"/>
    </source>
</evidence>
<evidence type="ECO:0000256" key="9">
    <source>
        <dbReference type="ARBA" id="ARBA00023235"/>
    </source>
</evidence>
<reference evidence="15 16" key="1">
    <citation type="journal article" date="2009" name="Appl. Environ. Microbiol.">
        <title>Three genomes from the phylum Acidobacteria provide insight into the lifestyles of these microorganisms in soils.</title>
        <authorList>
            <person name="Ward N.L."/>
            <person name="Challacombe J.F."/>
            <person name="Janssen P.H."/>
            <person name="Henrissat B."/>
            <person name="Coutinho P.M."/>
            <person name="Wu M."/>
            <person name="Xie G."/>
            <person name="Haft D.H."/>
            <person name="Sait M."/>
            <person name="Badger J."/>
            <person name="Barabote R.D."/>
            <person name="Bradley B."/>
            <person name="Brettin T.S."/>
            <person name="Brinkac L.M."/>
            <person name="Bruce D."/>
            <person name="Creasy T."/>
            <person name="Daugherty S.C."/>
            <person name="Davidsen T.M."/>
            <person name="DeBoy R.T."/>
            <person name="Detter J.C."/>
            <person name="Dodson R.J."/>
            <person name="Durkin A.S."/>
            <person name="Ganapathy A."/>
            <person name="Gwinn-Giglio M."/>
            <person name="Han C.S."/>
            <person name="Khouri H."/>
            <person name="Kiss H."/>
            <person name="Kothari S.P."/>
            <person name="Madupu R."/>
            <person name="Nelson K.E."/>
            <person name="Nelson W.C."/>
            <person name="Paulsen I."/>
            <person name="Penn K."/>
            <person name="Ren Q."/>
            <person name="Rosovitz M.J."/>
            <person name="Selengut J.D."/>
            <person name="Shrivastava S."/>
            <person name="Sullivan S.A."/>
            <person name="Tapia R."/>
            <person name="Thompson L.S."/>
            <person name="Watkins K.L."/>
            <person name="Yang Q."/>
            <person name="Yu C."/>
            <person name="Zafar N."/>
            <person name="Zhou L."/>
            <person name="Kuske C.R."/>
        </authorList>
    </citation>
    <scope>NUCLEOTIDE SEQUENCE [LARGE SCALE GENOMIC DNA]</scope>
    <source>
        <strain evidence="16">ATCC 51196 / DSM 11244 / BCRC 80197 / JCM 7670 / NBRC 15755 / NCIMB 13165 / 161</strain>
    </source>
</reference>
<dbReference type="Gene3D" id="3.20.20.70">
    <property type="entry name" value="Aldolase class I"/>
    <property type="match status" value="1"/>
</dbReference>
<protein>
    <recommendedName>
        <fullName evidence="7 10">Ribulose-phosphate 3-epimerase</fullName>
        <ecNumber evidence="7 10">5.1.3.1</ecNumber>
    </recommendedName>
</protein>
<feature type="binding site" evidence="10 13">
    <location>
        <position position="34"/>
    </location>
    <ligand>
        <name>a divalent metal cation</name>
        <dbReference type="ChEBI" id="CHEBI:60240"/>
    </ligand>
</feature>
<feature type="binding site" evidence="10 14">
    <location>
        <begin position="196"/>
        <end position="197"/>
    </location>
    <ligand>
        <name>substrate</name>
    </ligand>
</feature>
<feature type="binding site" evidence="10 13">
    <location>
        <position position="65"/>
    </location>
    <ligand>
        <name>a divalent metal cation</name>
        <dbReference type="ChEBI" id="CHEBI:60240"/>
    </ligand>
</feature>
<dbReference type="GO" id="GO:0005737">
    <property type="term" value="C:cytoplasm"/>
    <property type="evidence" value="ECO:0007669"/>
    <property type="project" value="UniProtKB-ARBA"/>
</dbReference>
<dbReference type="STRING" id="240015.ACP_2585"/>
<feature type="binding site" evidence="10">
    <location>
        <begin position="174"/>
        <end position="176"/>
    </location>
    <ligand>
        <name>substrate</name>
    </ligand>
</feature>
<dbReference type="GO" id="GO:0004750">
    <property type="term" value="F:D-ribulose-phosphate 3-epimerase activity"/>
    <property type="evidence" value="ECO:0007669"/>
    <property type="project" value="UniProtKB-UniRule"/>
</dbReference>
<dbReference type="HAMAP" id="MF_02227">
    <property type="entry name" value="RPE"/>
    <property type="match status" value="1"/>
</dbReference>
<accession>C1F232</accession>
<keyword evidence="9 10" id="KW-0413">Isomerase</keyword>
<dbReference type="HOGENOM" id="CLU_054856_2_1_0"/>
<feature type="binding site" evidence="10 14">
    <location>
        <begin position="141"/>
        <end position="144"/>
    </location>
    <ligand>
        <name>substrate</name>
    </ligand>
</feature>
<dbReference type="PIRSF" id="PIRSF001461">
    <property type="entry name" value="RPE"/>
    <property type="match status" value="1"/>
</dbReference>
<feature type="active site" description="Proton acceptor" evidence="10 12">
    <location>
        <position position="34"/>
    </location>
</feature>
<comment type="pathway">
    <text evidence="10">Carbohydrate degradation.</text>
</comment>
<dbReference type="Pfam" id="PF00834">
    <property type="entry name" value="Ribul_P_3_epim"/>
    <property type="match status" value="1"/>
</dbReference>
<keyword evidence="13" id="KW-0862">Zinc</keyword>
<evidence type="ECO:0000256" key="1">
    <source>
        <dbReference type="ARBA" id="ARBA00001782"/>
    </source>
</evidence>
<proteinExistence type="inferred from homology"/>
<dbReference type="PROSITE" id="PS01086">
    <property type="entry name" value="RIBUL_P_3_EPIMER_2"/>
    <property type="match status" value="1"/>
</dbReference>
<evidence type="ECO:0000256" key="2">
    <source>
        <dbReference type="ARBA" id="ARBA00001936"/>
    </source>
</evidence>
<evidence type="ECO:0000256" key="7">
    <source>
        <dbReference type="ARBA" id="ARBA00013188"/>
    </source>
</evidence>
<evidence type="ECO:0000256" key="3">
    <source>
        <dbReference type="ARBA" id="ARBA00001941"/>
    </source>
</evidence>
<feature type="active site" description="Proton donor" evidence="10 12">
    <location>
        <position position="174"/>
    </location>
</feature>
<evidence type="ECO:0000256" key="14">
    <source>
        <dbReference type="PIRSR" id="PIRSR001461-3"/>
    </source>
</evidence>
<feature type="binding site" evidence="14">
    <location>
        <position position="176"/>
    </location>
    <ligand>
        <name>substrate</name>
    </ligand>
</feature>
<keyword evidence="10 11" id="KW-0119">Carbohydrate metabolism</keyword>
<dbReference type="InterPro" id="IPR026019">
    <property type="entry name" value="Ribul_P_3_epim"/>
</dbReference>
<evidence type="ECO:0000313" key="15">
    <source>
        <dbReference type="EMBL" id="ACO32734.1"/>
    </source>
</evidence>
<evidence type="ECO:0000256" key="8">
    <source>
        <dbReference type="ARBA" id="ARBA00022723"/>
    </source>
</evidence>
<dbReference type="GO" id="GO:0019323">
    <property type="term" value="P:pentose catabolic process"/>
    <property type="evidence" value="ECO:0007669"/>
    <property type="project" value="UniProtKB-UniRule"/>
</dbReference>
<dbReference type="RefSeq" id="WP_015897653.1">
    <property type="nucleotide sequence ID" value="NC_012483.1"/>
</dbReference>
<dbReference type="NCBIfam" id="TIGR01163">
    <property type="entry name" value="rpe"/>
    <property type="match status" value="1"/>
</dbReference>
<feature type="binding site" evidence="10 13">
    <location>
        <position position="174"/>
    </location>
    <ligand>
        <name>a divalent metal cation</name>
        <dbReference type="ChEBI" id="CHEBI:60240"/>
    </ligand>
</feature>
<evidence type="ECO:0000256" key="4">
    <source>
        <dbReference type="ARBA" id="ARBA00001947"/>
    </source>
</evidence>
<dbReference type="PANTHER" id="PTHR11749">
    <property type="entry name" value="RIBULOSE-5-PHOSPHATE-3-EPIMERASE"/>
    <property type="match status" value="1"/>
</dbReference>
<dbReference type="OrthoDB" id="1645589at2"/>
<dbReference type="CDD" id="cd00429">
    <property type="entry name" value="RPE"/>
    <property type="match status" value="1"/>
</dbReference>
<keyword evidence="16" id="KW-1185">Reference proteome</keyword>
<dbReference type="GO" id="GO:0006098">
    <property type="term" value="P:pentose-phosphate shunt"/>
    <property type="evidence" value="ECO:0007669"/>
    <property type="project" value="UniProtKB-UniRule"/>
</dbReference>
<dbReference type="EC" id="5.1.3.1" evidence="7 10"/>
<dbReference type="InterPro" id="IPR011060">
    <property type="entry name" value="RibuloseP-bd_barrel"/>
</dbReference>
<evidence type="ECO:0000256" key="13">
    <source>
        <dbReference type="PIRSR" id="PIRSR001461-2"/>
    </source>
</evidence>
<organism evidence="15 16">
    <name type="scientific">Acidobacterium capsulatum (strain ATCC 51196 / DSM 11244 / BCRC 80197 / JCM 7670 / NBRC 15755 / NCIMB 13165 / 161)</name>
    <dbReference type="NCBI Taxonomy" id="240015"/>
    <lineage>
        <taxon>Bacteria</taxon>
        <taxon>Pseudomonadati</taxon>
        <taxon>Acidobacteriota</taxon>
        <taxon>Terriglobia</taxon>
        <taxon>Terriglobales</taxon>
        <taxon>Acidobacteriaceae</taxon>
        <taxon>Acidobacterium</taxon>
    </lineage>
</organism>
<evidence type="ECO:0000256" key="6">
    <source>
        <dbReference type="ARBA" id="ARBA00009541"/>
    </source>
</evidence>
<name>C1F232_ACIC5</name>
<evidence type="ECO:0000313" key="16">
    <source>
        <dbReference type="Proteomes" id="UP000002207"/>
    </source>
</evidence>
<dbReference type="GO" id="GO:0046872">
    <property type="term" value="F:metal ion binding"/>
    <property type="evidence" value="ECO:0007669"/>
    <property type="project" value="UniProtKB-UniRule"/>
</dbReference>